<organism evidence="2 3">
    <name type="scientific">[Torrubiella] hemipterigena</name>
    <dbReference type="NCBI Taxonomy" id="1531966"/>
    <lineage>
        <taxon>Eukaryota</taxon>
        <taxon>Fungi</taxon>
        <taxon>Dikarya</taxon>
        <taxon>Ascomycota</taxon>
        <taxon>Pezizomycotina</taxon>
        <taxon>Sordariomycetes</taxon>
        <taxon>Hypocreomycetidae</taxon>
        <taxon>Hypocreales</taxon>
        <taxon>Clavicipitaceae</taxon>
        <taxon>Clavicipitaceae incertae sedis</taxon>
        <taxon>'Torrubiella' clade</taxon>
    </lineage>
</organism>
<evidence type="ECO:0000256" key="1">
    <source>
        <dbReference type="SAM" id="MobiDB-lite"/>
    </source>
</evidence>
<proteinExistence type="predicted"/>
<protein>
    <submittedName>
        <fullName evidence="2">Uncharacterized protein</fullName>
    </submittedName>
</protein>
<accession>A0A0A1T5C7</accession>
<dbReference type="Proteomes" id="UP000039046">
    <property type="component" value="Unassembled WGS sequence"/>
</dbReference>
<keyword evidence="3" id="KW-1185">Reference proteome</keyword>
<evidence type="ECO:0000313" key="3">
    <source>
        <dbReference type="Proteomes" id="UP000039046"/>
    </source>
</evidence>
<sequence length="97" mass="11008">MCRLVVFEGVCTRCNDKHTWDELMQQLSCLAAKNNGNFGDCANGIFMEKHDFDQECQRCIDEDEGVADMGYETRSMLETKRGASDDSASQNTKKQRT</sequence>
<name>A0A0A1T5C7_9HYPO</name>
<feature type="compositionally biased region" description="Polar residues" evidence="1">
    <location>
        <begin position="86"/>
        <end position="97"/>
    </location>
</feature>
<dbReference type="EMBL" id="CDHN01000004">
    <property type="protein sequence ID" value="CEJ92371.1"/>
    <property type="molecule type" value="Genomic_DNA"/>
</dbReference>
<feature type="compositionally biased region" description="Basic and acidic residues" evidence="1">
    <location>
        <begin position="75"/>
        <end position="84"/>
    </location>
</feature>
<dbReference type="HOGENOM" id="CLU_128838_2_0_1"/>
<feature type="region of interest" description="Disordered" evidence="1">
    <location>
        <begin position="74"/>
        <end position="97"/>
    </location>
</feature>
<evidence type="ECO:0000313" key="2">
    <source>
        <dbReference type="EMBL" id="CEJ92371.1"/>
    </source>
</evidence>
<gene>
    <name evidence="2" type="ORF">VHEMI08025</name>
</gene>
<reference evidence="2 3" key="1">
    <citation type="journal article" date="2015" name="Genome Announc.">
        <title>Draft Genome Sequence and Gene Annotation of the Entomopathogenic Fungus Verticillium hemipterigenum.</title>
        <authorList>
            <person name="Horn F."/>
            <person name="Habel A."/>
            <person name="Scharf D.H."/>
            <person name="Dworschak J."/>
            <person name="Brakhage A.A."/>
            <person name="Guthke R."/>
            <person name="Hertweck C."/>
            <person name="Linde J."/>
        </authorList>
    </citation>
    <scope>NUCLEOTIDE SEQUENCE [LARGE SCALE GENOMIC DNA]</scope>
</reference>
<dbReference type="AlphaFoldDB" id="A0A0A1T5C7"/>